<gene>
    <name evidence="2" type="ORF">EYS08_06620</name>
</gene>
<dbReference type="InterPro" id="IPR011032">
    <property type="entry name" value="GroES-like_sf"/>
</dbReference>
<dbReference type="GO" id="GO:0016491">
    <property type="term" value="F:oxidoreductase activity"/>
    <property type="evidence" value="ECO:0007669"/>
    <property type="project" value="InterPro"/>
</dbReference>
<sequence>MKAIVYKKYGPPNVAELTDVVKPIPKENEVLVRVYASTVNRTDAGLRSAQYFISRFFTGLMRPKNQILGCEFAGCIEQIGDKVTLFKIGDRVFGFKDNGAGGHAEFLTIKETDAIGTIPKELSYLEGAPITEGAHYALNNIRAATVKEGQNVLVNGATGAIGSAAVQLLKYYGATVTAVCNSKNKELVKSLGADFIIGYETSDFTKTDKKFDFIFDAVGKSSFQKCKPLLCKKGVYISTELGKYSANIFLALITPIFKKKKVLFPLPVMNKEIIQLLSNLVEHGKFIPLIDRVYKMPQIVEAYTYVESKQKLGNVVLKIAENTNKNDLGLIAT</sequence>
<dbReference type="InterPro" id="IPR052733">
    <property type="entry name" value="Chloroplast_QOR"/>
</dbReference>
<dbReference type="RefSeq" id="WP_131029266.1">
    <property type="nucleotide sequence ID" value="NZ_SIXF01000004.1"/>
</dbReference>
<dbReference type="PANTHER" id="PTHR44013:SF1">
    <property type="entry name" value="ZINC-TYPE ALCOHOL DEHYDROGENASE-LIKE PROTEIN C16A3.02C"/>
    <property type="match status" value="1"/>
</dbReference>
<dbReference type="Gene3D" id="3.40.50.720">
    <property type="entry name" value="NAD(P)-binding Rossmann-like Domain"/>
    <property type="match status" value="1"/>
</dbReference>
<dbReference type="InterPro" id="IPR020843">
    <property type="entry name" value="ER"/>
</dbReference>
<proteinExistence type="predicted"/>
<dbReference type="EMBL" id="SIXF01000004">
    <property type="protein sequence ID" value="TBO43619.1"/>
    <property type="molecule type" value="Genomic_DNA"/>
</dbReference>
<evidence type="ECO:0000313" key="2">
    <source>
        <dbReference type="EMBL" id="TBO43619.1"/>
    </source>
</evidence>
<dbReference type="SUPFAM" id="SSF50129">
    <property type="entry name" value="GroES-like"/>
    <property type="match status" value="1"/>
</dbReference>
<dbReference type="InterPro" id="IPR036291">
    <property type="entry name" value="NAD(P)-bd_dom_sf"/>
</dbReference>
<dbReference type="AlphaFoldDB" id="A0A4V2JH39"/>
<protein>
    <submittedName>
        <fullName evidence="2">NAD(P)-dependent alcohol dehydrogenase</fullName>
    </submittedName>
</protein>
<feature type="domain" description="Enoyl reductase (ER)" evidence="1">
    <location>
        <begin position="10"/>
        <end position="317"/>
    </location>
</feature>
<accession>A0A4V2JH39</accession>
<dbReference type="OrthoDB" id="9787435at2"/>
<dbReference type="SMART" id="SM00829">
    <property type="entry name" value="PKS_ER"/>
    <property type="match status" value="1"/>
</dbReference>
<keyword evidence="3" id="KW-1185">Reference proteome</keyword>
<name>A0A4V2JH39_9SPHI</name>
<dbReference type="Gene3D" id="3.90.180.10">
    <property type="entry name" value="Medium-chain alcohol dehydrogenases, catalytic domain"/>
    <property type="match status" value="1"/>
</dbReference>
<comment type="caution">
    <text evidence="2">The sequence shown here is derived from an EMBL/GenBank/DDBJ whole genome shotgun (WGS) entry which is preliminary data.</text>
</comment>
<dbReference type="CDD" id="cd08267">
    <property type="entry name" value="MDR1"/>
    <property type="match status" value="1"/>
</dbReference>
<organism evidence="2 3">
    <name type="scientific">Pedobacter kyonggii</name>
    <dbReference type="NCBI Taxonomy" id="1926871"/>
    <lineage>
        <taxon>Bacteria</taxon>
        <taxon>Pseudomonadati</taxon>
        <taxon>Bacteroidota</taxon>
        <taxon>Sphingobacteriia</taxon>
        <taxon>Sphingobacteriales</taxon>
        <taxon>Sphingobacteriaceae</taxon>
        <taxon>Pedobacter</taxon>
    </lineage>
</organism>
<dbReference type="SUPFAM" id="SSF51735">
    <property type="entry name" value="NAD(P)-binding Rossmann-fold domains"/>
    <property type="match status" value="1"/>
</dbReference>
<dbReference type="Pfam" id="PF08240">
    <property type="entry name" value="ADH_N"/>
    <property type="match status" value="1"/>
</dbReference>
<reference evidence="2 3" key="1">
    <citation type="submission" date="2019-02" db="EMBL/GenBank/DDBJ databases">
        <title>Pedobacter kyonggii whole genome sequence analysis.</title>
        <authorList>
            <person name="Dahal R.H."/>
        </authorList>
    </citation>
    <scope>NUCLEOTIDE SEQUENCE [LARGE SCALE GENOMIC DNA]</scope>
    <source>
        <strain evidence="2 3">K-4-11-1</strain>
    </source>
</reference>
<evidence type="ECO:0000259" key="1">
    <source>
        <dbReference type="SMART" id="SM00829"/>
    </source>
</evidence>
<dbReference type="Proteomes" id="UP000291819">
    <property type="component" value="Unassembled WGS sequence"/>
</dbReference>
<evidence type="ECO:0000313" key="3">
    <source>
        <dbReference type="Proteomes" id="UP000291819"/>
    </source>
</evidence>
<dbReference type="InterPro" id="IPR013154">
    <property type="entry name" value="ADH-like_N"/>
</dbReference>
<dbReference type="PANTHER" id="PTHR44013">
    <property type="entry name" value="ZINC-TYPE ALCOHOL DEHYDROGENASE-LIKE PROTEIN C16A3.02C"/>
    <property type="match status" value="1"/>
</dbReference>
<dbReference type="Pfam" id="PF13602">
    <property type="entry name" value="ADH_zinc_N_2"/>
    <property type="match status" value="1"/>
</dbReference>